<proteinExistence type="predicted"/>
<dbReference type="EMBL" id="JBBMEI010000008">
    <property type="protein sequence ID" value="MEQ2357555.1"/>
    <property type="molecule type" value="Genomic_DNA"/>
</dbReference>
<dbReference type="PANTHER" id="PTHR32097:SF17">
    <property type="entry name" value="CAMP-BINDING PROTEIN 1-RELATED"/>
    <property type="match status" value="1"/>
</dbReference>
<evidence type="ECO:0000313" key="4">
    <source>
        <dbReference type="Proteomes" id="UP001446032"/>
    </source>
</evidence>
<feature type="domain" description="TerD" evidence="2">
    <location>
        <begin position="88"/>
        <end position="262"/>
    </location>
</feature>
<feature type="region of interest" description="Disordered" evidence="1">
    <location>
        <begin position="47"/>
        <end position="75"/>
    </location>
</feature>
<organism evidence="3 4">
    <name type="scientific">Blautia intestinihominis</name>
    <dbReference type="NCBI Taxonomy" id="3133152"/>
    <lineage>
        <taxon>Bacteria</taxon>
        <taxon>Bacillati</taxon>
        <taxon>Bacillota</taxon>
        <taxon>Clostridia</taxon>
        <taxon>Lachnospirales</taxon>
        <taxon>Lachnospiraceae</taxon>
        <taxon>Blautia</taxon>
    </lineage>
</organism>
<dbReference type="RefSeq" id="WP_303223327.1">
    <property type="nucleotide sequence ID" value="NZ_JBBMEI010000008.1"/>
</dbReference>
<dbReference type="InterPro" id="IPR003325">
    <property type="entry name" value="TerD"/>
</dbReference>
<dbReference type="Proteomes" id="UP001446032">
    <property type="component" value="Unassembled WGS sequence"/>
</dbReference>
<dbReference type="Pfam" id="PF02342">
    <property type="entry name" value="TerD"/>
    <property type="match status" value="1"/>
</dbReference>
<sequence length="267" mass="29827">MFQIPTKIESAYTAGNVLTLNQRKIQPALHRGNILSVNLKKTLSGHVQENPKRTQAYRHPEPAPVTPTVSSVSSAPQKHDIPVLRNVIQKGQKVRIGTVGQFPKVRVALGWNVSNPQCDIDLSAYLLDASGKVPGDDWFVFYGQTLSPDGSVALHVNGSRADREYADIDFFKLNTSIRKIVFVLTINEALERHLNFSMVKDAYIRLLDPDSGQEIYSFMLTDYYDNVTSMMLGEIYLHNTEWKFNAIGNGVARDLAGLCQLYGVETN</sequence>
<feature type="compositionally biased region" description="Low complexity" evidence="1">
    <location>
        <begin position="66"/>
        <end position="75"/>
    </location>
</feature>
<dbReference type="PANTHER" id="PTHR32097">
    <property type="entry name" value="CAMP-BINDING PROTEIN 1-RELATED"/>
    <property type="match status" value="1"/>
</dbReference>
<gene>
    <name evidence="3" type="ORF">WMO75_04215</name>
</gene>
<comment type="caution">
    <text evidence="3">The sequence shown here is derived from an EMBL/GenBank/DDBJ whole genome shotgun (WGS) entry which is preliminary data.</text>
</comment>
<accession>A0ABV1AIJ8</accession>
<dbReference type="InterPro" id="IPR051324">
    <property type="entry name" value="Stress/Tellurium_Resist"/>
</dbReference>
<name>A0ABV1AIJ8_9FIRM</name>
<dbReference type="CDD" id="cd06974">
    <property type="entry name" value="TerD_like"/>
    <property type="match status" value="1"/>
</dbReference>
<evidence type="ECO:0000259" key="2">
    <source>
        <dbReference type="Pfam" id="PF02342"/>
    </source>
</evidence>
<protein>
    <submittedName>
        <fullName evidence="3">TerD family protein</fullName>
    </submittedName>
</protein>
<reference evidence="3 4" key="1">
    <citation type="submission" date="2024-03" db="EMBL/GenBank/DDBJ databases">
        <title>Human intestinal bacterial collection.</title>
        <authorList>
            <person name="Pauvert C."/>
            <person name="Hitch T.C.A."/>
            <person name="Clavel T."/>
        </authorList>
    </citation>
    <scope>NUCLEOTIDE SEQUENCE [LARGE SCALE GENOMIC DNA]</scope>
    <source>
        <strain evidence="3 4">CLA-AA-H95</strain>
    </source>
</reference>
<evidence type="ECO:0000313" key="3">
    <source>
        <dbReference type="EMBL" id="MEQ2357555.1"/>
    </source>
</evidence>
<evidence type="ECO:0000256" key="1">
    <source>
        <dbReference type="SAM" id="MobiDB-lite"/>
    </source>
</evidence>
<keyword evidence="4" id="KW-1185">Reference proteome</keyword>
<dbReference type="Gene3D" id="2.60.60.30">
    <property type="entry name" value="sav2460 like domains"/>
    <property type="match status" value="1"/>
</dbReference>